<sequence>MTHLARGEPITVQDVSVSFGTARVVAEAGLFVPEGSFTGLIGPNGSGKTTLLRTTARLLAPDAGAVWIGDDVAERLSRRELAQRLAVVEQHAHTDVEVTAREVVLLGRTPHRRAWKEARGTDHEIAEHCLERVGLTGFADRSWHTLSGGERQRLQLARALAQEPTVLVLDEPTNHLDIAHALQLLALAQHAGVTTLAALHDLNLAATFCDALVLLDQGEVVAAGPPEEVLTPQRLAGVYGVEAVIDHHPATGRPAITFPPPVVSH</sequence>
<dbReference type="Proteomes" id="UP000291469">
    <property type="component" value="Chromosome"/>
</dbReference>
<dbReference type="KEGG" id="erz:ER308_10485"/>
<proteinExistence type="predicted"/>
<dbReference type="GO" id="GO:0005524">
    <property type="term" value="F:ATP binding"/>
    <property type="evidence" value="ECO:0007669"/>
    <property type="project" value="UniProtKB-KW"/>
</dbReference>
<dbReference type="Gene3D" id="3.40.50.300">
    <property type="entry name" value="P-loop containing nucleotide triphosphate hydrolases"/>
    <property type="match status" value="1"/>
</dbReference>
<dbReference type="OrthoDB" id="5296765at2"/>
<protein>
    <submittedName>
        <fullName evidence="5">ABC transporter ATP-binding protein</fullName>
    </submittedName>
</protein>
<dbReference type="InterPro" id="IPR003439">
    <property type="entry name" value="ABC_transporter-like_ATP-bd"/>
</dbReference>
<dbReference type="PANTHER" id="PTHR42794:SF2">
    <property type="entry name" value="ABC TRANSPORTER ATP-BINDING PROTEIN"/>
    <property type="match status" value="1"/>
</dbReference>
<dbReference type="RefSeq" id="WP_131154941.1">
    <property type="nucleotide sequence ID" value="NZ_CP036402.1"/>
</dbReference>
<dbReference type="Pfam" id="PF00005">
    <property type="entry name" value="ABC_tran"/>
    <property type="match status" value="1"/>
</dbReference>
<dbReference type="SMART" id="SM00382">
    <property type="entry name" value="AAA"/>
    <property type="match status" value="1"/>
</dbReference>
<evidence type="ECO:0000313" key="5">
    <source>
        <dbReference type="EMBL" id="QBI19944.1"/>
    </source>
</evidence>
<name>A0A411YF98_9ACTN</name>
<dbReference type="PROSITE" id="PS00211">
    <property type="entry name" value="ABC_TRANSPORTER_1"/>
    <property type="match status" value="1"/>
</dbReference>
<evidence type="ECO:0000259" key="4">
    <source>
        <dbReference type="PROSITE" id="PS50893"/>
    </source>
</evidence>
<dbReference type="PROSITE" id="PS50893">
    <property type="entry name" value="ABC_TRANSPORTER_2"/>
    <property type="match status" value="1"/>
</dbReference>
<evidence type="ECO:0000256" key="2">
    <source>
        <dbReference type="ARBA" id="ARBA00022741"/>
    </source>
</evidence>
<dbReference type="InterPro" id="IPR017871">
    <property type="entry name" value="ABC_transporter-like_CS"/>
</dbReference>
<evidence type="ECO:0000313" key="6">
    <source>
        <dbReference type="Proteomes" id="UP000291469"/>
    </source>
</evidence>
<evidence type="ECO:0000256" key="1">
    <source>
        <dbReference type="ARBA" id="ARBA00022448"/>
    </source>
</evidence>
<organism evidence="5 6">
    <name type="scientific">Egibacter rhizosphaerae</name>
    <dbReference type="NCBI Taxonomy" id="1670831"/>
    <lineage>
        <taxon>Bacteria</taxon>
        <taxon>Bacillati</taxon>
        <taxon>Actinomycetota</taxon>
        <taxon>Nitriliruptoria</taxon>
        <taxon>Egibacterales</taxon>
        <taxon>Egibacteraceae</taxon>
        <taxon>Egibacter</taxon>
    </lineage>
</organism>
<keyword evidence="3 5" id="KW-0067">ATP-binding</keyword>
<dbReference type="InterPro" id="IPR003593">
    <property type="entry name" value="AAA+_ATPase"/>
</dbReference>
<dbReference type="PANTHER" id="PTHR42794">
    <property type="entry name" value="HEMIN IMPORT ATP-BINDING PROTEIN HMUV"/>
    <property type="match status" value="1"/>
</dbReference>
<reference evidence="5 6" key="1">
    <citation type="submission" date="2019-01" db="EMBL/GenBank/DDBJ databases">
        <title>Egibacter rhizosphaerae EGI 80759T.</title>
        <authorList>
            <person name="Chen D.-D."/>
            <person name="Tian Y."/>
            <person name="Jiao J.-Y."/>
            <person name="Zhang X.-T."/>
            <person name="Zhang Y.-G."/>
            <person name="Zhang Y."/>
            <person name="Xiao M."/>
            <person name="Shu W.-S."/>
            <person name="Li W.-J."/>
        </authorList>
    </citation>
    <scope>NUCLEOTIDE SEQUENCE [LARGE SCALE GENOMIC DNA]</scope>
    <source>
        <strain evidence="5 6">EGI 80759</strain>
    </source>
</reference>
<dbReference type="GO" id="GO:0016887">
    <property type="term" value="F:ATP hydrolysis activity"/>
    <property type="evidence" value="ECO:0007669"/>
    <property type="project" value="InterPro"/>
</dbReference>
<keyword evidence="6" id="KW-1185">Reference proteome</keyword>
<dbReference type="InterPro" id="IPR027417">
    <property type="entry name" value="P-loop_NTPase"/>
</dbReference>
<dbReference type="EMBL" id="CP036402">
    <property type="protein sequence ID" value="QBI19944.1"/>
    <property type="molecule type" value="Genomic_DNA"/>
</dbReference>
<keyword evidence="1" id="KW-0813">Transport</keyword>
<dbReference type="AlphaFoldDB" id="A0A411YF98"/>
<evidence type="ECO:0000256" key="3">
    <source>
        <dbReference type="ARBA" id="ARBA00022840"/>
    </source>
</evidence>
<feature type="domain" description="ABC transporter" evidence="4">
    <location>
        <begin position="10"/>
        <end position="242"/>
    </location>
</feature>
<dbReference type="CDD" id="cd03214">
    <property type="entry name" value="ABC_Iron-Siderophores_B12_Hemin"/>
    <property type="match status" value="1"/>
</dbReference>
<gene>
    <name evidence="5" type="ORF">ER308_10485</name>
</gene>
<keyword evidence="2" id="KW-0547">Nucleotide-binding</keyword>
<dbReference type="FunFam" id="3.40.50.300:FF:000134">
    <property type="entry name" value="Iron-enterobactin ABC transporter ATP-binding protein"/>
    <property type="match status" value="1"/>
</dbReference>
<accession>A0A411YF98</accession>
<dbReference type="SUPFAM" id="SSF52540">
    <property type="entry name" value="P-loop containing nucleoside triphosphate hydrolases"/>
    <property type="match status" value="1"/>
</dbReference>